<dbReference type="GO" id="GO:0009252">
    <property type="term" value="P:peptidoglycan biosynthetic process"/>
    <property type="evidence" value="ECO:0007669"/>
    <property type="project" value="UniProtKB-UniPathway"/>
</dbReference>
<keyword evidence="6 7" id="KW-0961">Cell wall biogenesis/degradation</keyword>
<dbReference type="CDD" id="cd16913">
    <property type="entry name" value="YkuD_like"/>
    <property type="match status" value="1"/>
</dbReference>
<evidence type="ECO:0000256" key="1">
    <source>
        <dbReference type="ARBA" id="ARBA00004752"/>
    </source>
</evidence>
<organism evidence="10 11">
    <name type="scientific">Pseudomonas fulva</name>
    <dbReference type="NCBI Taxonomy" id="47880"/>
    <lineage>
        <taxon>Bacteria</taxon>
        <taxon>Pseudomonadati</taxon>
        <taxon>Pseudomonadota</taxon>
        <taxon>Gammaproteobacteria</taxon>
        <taxon>Pseudomonadales</taxon>
        <taxon>Pseudomonadaceae</taxon>
        <taxon>Pseudomonas</taxon>
    </lineage>
</organism>
<dbReference type="GO" id="GO:0008360">
    <property type="term" value="P:regulation of cell shape"/>
    <property type="evidence" value="ECO:0007669"/>
    <property type="project" value="UniProtKB-UniRule"/>
</dbReference>
<dbReference type="PANTHER" id="PTHR36699">
    <property type="entry name" value="LD-TRANSPEPTIDASE"/>
    <property type="match status" value="1"/>
</dbReference>
<dbReference type="PANTHER" id="PTHR36699:SF1">
    <property type="entry name" value="L,D-TRANSPEPTIDASE YAFK-RELATED"/>
    <property type="match status" value="1"/>
</dbReference>
<evidence type="ECO:0000256" key="3">
    <source>
        <dbReference type="ARBA" id="ARBA00022679"/>
    </source>
</evidence>
<keyword evidence="3" id="KW-0808">Transferase</keyword>
<dbReference type="GO" id="GO:0071555">
    <property type="term" value="P:cell wall organization"/>
    <property type="evidence" value="ECO:0007669"/>
    <property type="project" value="UniProtKB-UniRule"/>
</dbReference>
<dbReference type="AlphaFoldDB" id="A0A0D0L3P6"/>
<dbReference type="GO" id="GO:0016740">
    <property type="term" value="F:transferase activity"/>
    <property type="evidence" value="ECO:0007669"/>
    <property type="project" value="UniProtKB-KW"/>
</dbReference>
<keyword evidence="8" id="KW-0732">Signal</keyword>
<dbReference type="InterPro" id="IPR038063">
    <property type="entry name" value="Transpep_catalytic_dom"/>
</dbReference>
<dbReference type="UniPathway" id="UPA00219"/>
<comment type="similarity">
    <text evidence="2">Belongs to the YkuD family.</text>
</comment>
<keyword evidence="5 7" id="KW-0573">Peptidoglycan synthesis</keyword>
<dbReference type="OrthoDB" id="9809748at2"/>
<keyword evidence="4 7" id="KW-0133">Cell shape</keyword>
<feature type="chain" id="PRO_5002226756" evidence="8">
    <location>
        <begin position="19"/>
        <end position="160"/>
    </location>
</feature>
<evidence type="ECO:0000256" key="6">
    <source>
        <dbReference type="ARBA" id="ARBA00023316"/>
    </source>
</evidence>
<evidence type="ECO:0000256" key="8">
    <source>
        <dbReference type="SAM" id="SignalP"/>
    </source>
</evidence>
<reference evidence="10 11" key="1">
    <citation type="submission" date="2014-12" db="EMBL/GenBank/DDBJ databases">
        <title>16Stimator: statistical estimation of ribosomal gene copy numbers from draft genome assemblies.</title>
        <authorList>
            <person name="Perisin M.A."/>
            <person name="Vetter M."/>
            <person name="Gilbert J.A."/>
            <person name="Bergelson J."/>
        </authorList>
    </citation>
    <scope>NUCLEOTIDE SEQUENCE [LARGE SCALE GENOMIC DNA]</scope>
    <source>
        <strain evidence="10 11">MEJ086</strain>
    </source>
</reference>
<sequence length="160" mass="17549">MKAVLLLCLLLCGGTVLATPKADAVRVDKSARTLQLIAEGKPFATFDVVFGANPDGHKQQEGDERTPEGRYTLDYKKADSGYYKAIHVSYPNAADVANARSRGVDPGGLIMIHGQRNGWGWWSWLTQRFDWTNGCIAVDDASMETIWQAVEPGTPIEILP</sequence>
<evidence type="ECO:0000256" key="5">
    <source>
        <dbReference type="ARBA" id="ARBA00022984"/>
    </source>
</evidence>
<evidence type="ECO:0000256" key="4">
    <source>
        <dbReference type="ARBA" id="ARBA00022960"/>
    </source>
</evidence>
<dbReference type="InterPro" id="IPR005490">
    <property type="entry name" value="LD_TPept_cat_dom"/>
</dbReference>
<evidence type="ECO:0000256" key="7">
    <source>
        <dbReference type="PROSITE-ProRule" id="PRU01373"/>
    </source>
</evidence>
<feature type="active site" description="Nucleophile" evidence="7">
    <location>
        <position position="135"/>
    </location>
</feature>
<evidence type="ECO:0000313" key="10">
    <source>
        <dbReference type="EMBL" id="KIQ04308.1"/>
    </source>
</evidence>
<feature type="domain" description="L,D-TPase catalytic" evidence="9">
    <location>
        <begin position="23"/>
        <end position="159"/>
    </location>
</feature>
<dbReference type="RefSeq" id="WP_042552715.1">
    <property type="nucleotide sequence ID" value="NZ_JXQW01000008.1"/>
</dbReference>
<evidence type="ECO:0000313" key="11">
    <source>
        <dbReference type="Proteomes" id="UP000032068"/>
    </source>
</evidence>
<name>A0A0D0L3P6_9PSED</name>
<evidence type="ECO:0000256" key="2">
    <source>
        <dbReference type="ARBA" id="ARBA00005992"/>
    </source>
</evidence>
<dbReference type="Proteomes" id="UP000032068">
    <property type="component" value="Unassembled WGS sequence"/>
</dbReference>
<comment type="pathway">
    <text evidence="1 7">Cell wall biogenesis; peptidoglycan biosynthesis.</text>
</comment>
<gene>
    <name evidence="10" type="ORF">RU08_05005</name>
</gene>
<dbReference type="Pfam" id="PF03734">
    <property type="entry name" value="YkuD"/>
    <property type="match status" value="1"/>
</dbReference>
<comment type="caution">
    <text evidence="10">The sequence shown here is derived from an EMBL/GenBank/DDBJ whole genome shotgun (WGS) entry which is preliminary data.</text>
</comment>
<dbReference type="PROSITE" id="PS52029">
    <property type="entry name" value="LD_TPASE"/>
    <property type="match status" value="1"/>
</dbReference>
<dbReference type="Gene3D" id="2.40.440.10">
    <property type="entry name" value="L,D-transpeptidase catalytic domain-like"/>
    <property type="match status" value="1"/>
</dbReference>
<accession>A0A0D0L3P6</accession>
<dbReference type="EMBL" id="JXQW01000008">
    <property type="protein sequence ID" value="KIQ04308.1"/>
    <property type="molecule type" value="Genomic_DNA"/>
</dbReference>
<feature type="active site" description="Proton donor/acceptor" evidence="7">
    <location>
        <position position="113"/>
    </location>
</feature>
<feature type="signal peptide" evidence="8">
    <location>
        <begin position="1"/>
        <end position="18"/>
    </location>
</feature>
<protein>
    <submittedName>
        <fullName evidence="10">ErfK/YbiS/YcfS/YnhG family protein</fullName>
    </submittedName>
</protein>
<proteinExistence type="inferred from homology"/>
<dbReference type="GO" id="GO:0004180">
    <property type="term" value="F:carboxypeptidase activity"/>
    <property type="evidence" value="ECO:0007669"/>
    <property type="project" value="UniProtKB-ARBA"/>
</dbReference>
<evidence type="ECO:0000259" key="9">
    <source>
        <dbReference type="PROSITE" id="PS52029"/>
    </source>
</evidence>
<dbReference type="SUPFAM" id="SSF141523">
    <property type="entry name" value="L,D-transpeptidase catalytic domain-like"/>
    <property type="match status" value="1"/>
</dbReference>